<evidence type="ECO:0000313" key="1">
    <source>
        <dbReference type="EMBL" id="KEI44818.1"/>
    </source>
</evidence>
<reference evidence="1 2" key="1">
    <citation type="submission" date="2014-06" db="EMBL/GenBank/DDBJ databases">
        <title>Saccharopolyspora rectivirgula DSM-43113 Genome sequencing.</title>
        <authorList>
            <person name="Barrera C."/>
            <person name="Millon L."/>
            <person name="Rognon B."/>
            <person name="Zaugg C."/>
            <person name="Monod M."/>
        </authorList>
    </citation>
    <scope>NUCLEOTIDE SEQUENCE [LARGE SCALE GENOMIC DNA]</scope>
    <source>
        <strain evidence="1 2">DSM 43113</strain>
    </source>
</reference>
<dbReference type="STRING" id="28042.GU90_07945"/>
<dbReference type="EMBL" id="JNVU01000018">
    <property type="protein sequence ID" value="KEI44818.1"/>
    <property type="molecule type" value="Genomic_DNA"/>
</dbReference>
<dbReference type="RefSeq" id="WP_029722683.1">
    <property type="nucleotide sequence ID" value="NZ_JNVU01000018.1"/>
</dbReference>
<proteinExistence type="predicted"/>
<dbReference type="eggNOG" id="ENOG5031PXZ">
    <property type="taxonomic scope" value="Bacteria"/>
</dbReference>
<sequence>MPLLKALRAYGDEARRALERGEELLALSPAAVAYGVTGGPSGAEPDVDAKREKVQRVVGAANGSHNKFARILLAPLGLFGAGPSIDVDVEKILGGRTCEGPGSSAARDVQQAVARCADALVAVTDRRLLVMDYRTSAGMRIQWAAPRQVVAAARHRPRFLARGRFQLEFADGSWIVLSNWPPNIGSWHAKRVVEALASHR</sequence>
<comment type="caution">
    <text evidence="1">The sequence shown here is derived from an EMBL/GenBank/DDBJ whole genome shotgun (WGS) entry which is preliminary data.</text>
</comment>
<keyword evidence="2" id="KW-1185">Reference proteome</keyword>
<organism evidence="1 2">
    <name type="scientific">Saccharopolyspora rectivirgula</name>
    <dbReference type="NCBI Taxonomy" id="28042"/>
    <lineage>
        <taxon>Bacteria</taxon>
        <taxon>Bacillati</taxon>
        <taxon>Actinomycetota</taxon>
        <taxon>Actinomycetes</taxon>
        <taxon>Pseudonocardiales</taxon>
        <taxon>Pseudonocardiaceae</taxon>
        <taxon>Saccharopolyspora</taxon>
    </lineage>
</organism>
<gene>
    <name evidence="1" type="ORF">GU90_07945</name>
</gene>
<dbReference type="AlphaFoldDB" id="A0A073AYH3"/>
<dbReference type="Proteomes" id="UP000031419">
    <property type="component" value="Unassembled WGS sequence"/>
</dbReference>
<accession>A0A073AYH3</accession>
<dbReference type="OrthoDB" id="3681380at2"/>
<name>A0A073AYH3_9PSEU</name>
<protein>
    <submittedName>
        <fullName evidence="1">Uncharacterized protein</fullName>
    </submittedName>
</protein>
<evidence type="ECO:0000313" key="2">
    <source>
        <dbReference type="Proteomes" id="UP000031419"/>
    </source>
</evidence>